<keyword evidence="14" id="KW-1185">Reference proteome</keyword>
<keyword evidence="5" id="KW-0808">Transferase</keyword>
<organism evidence="13 14">
    <name type="scientific">Hevea brasiliensis</name>
    <name type="common">Para rubber tree</name>
    <name type="synonym">Siphonia brasiliensis</name>
    <dbReference type="NCBI Taxonomy" id="3981"/>
    <lineage>
        <taxon>Eukaryota</taxon>
        <taxon>Viridiplantae</taxon>
        <taxon>Streptophyta</taxon>
        <taxon>Embryophyta</taxon>
        <taxon>Tracheophyta</taxon>
        <taxon>Spermatophyta</taxon>
        <taxon>Magnoliopsida</taxon>
        <taxon>eudicotyledons</taxon>
        <taxon>Gunneridae</taxon>
        <taxon>Pentapetalae</taxon>
        <taxon>rosids</taxon>
        <taxon>fabids</taxon>
        <taxon>Malpighiales</taxon>
        <taxon>Euphorbiaceae</taxon>
        <taxon>Crotonoideae</taxon>
        <taxon>Micrandreae</taxon>
        <taxon>Hevea</taxon>
    </lineage>
</organism>
<keyword evidence="6" id="KW-0548">Nucleotidyltransferase</keyword>
<keyword evidence="7" id="KW-0677">Repeat</keyword>
<dbReference type="CDD" id="cd00653">
    <property type="entry name" value="RNA_pol_B_RPB2"/>
    <property type="match status" value="1"/>
</dbReference>
<dbReference type="GO" id="GO:0043565">
    <property type="term" value="F:sequence-specific DNA binding"/>
    <property type="evidence" value="ECO:0007669"/>
    <property type="project" value="InterPro"/>
</dbReference>
<accession>A0A6A6KEC0</accession>
<dbReference type="GO" id="GO:0032549">
    <property type="term" value="F:ribonucleoside binding"/>
    <property type="evidence" value="ECO:0007669"/>
    <property type="project" value="InterPro"/>
</dbReference>
<feature type="domain" description="WRKY" evidence="12">
    <location>
        <begin position="619"/>
        <end position="684"/>
    </location>
</feature>
<evidence type="ECO:0000256" key="4">
    <source>
        <dbReference type="ARBA" id="ARBA00022478"/>
    </source>
</evidence>
<dbReference type="Pfam" id="PF00562">
    <property type="entry name" value="RNA_pol_Rpb2_6"/>
    <property type="match status" value="1"/>
</dbReference>
<evidence type="ECO:0000313" key="13">
    <source>
        <dbReference type="EMBL" id="KAF2287280.1"/>
    </source>
</evidence>
<dbReference type="InterPro" id="IPR036576">
    <property type="entry name" value="WRKY_dom_sf"/>
</dbReference>
<evidence type="ECO:0000256" key="5">
    <source>
        <dbReference type="ARBA" id="ARBA00022679"/>
    </source>
</evidence>
<proteinExistence type="inferred from homology"/>
<evidence type="ECO:0000256" key="3">
    <source>
        <dbReference type="ARBA" id="ARBA00012418"/>
    </source>
</evidence>
<dbReference type="Proteomes" id="UP000467840">
    <property type="component" value="Chromosome 3"/>
</dbReference>
<dbReference type="Gene3D" id="2.40.270.10">
    <property type="entry name" value="DNA-directed RNA polymerase, subunit 2, domain 6"/>
    <property type="match status" value="1"/>
</dbReference>
<dbReference type="GO" id="GO:0005634">
    <property type="term" value="C:nucleus"/>
    <property type="evidence" value="ECO:0007669"/>
    <property type="project" value="UniProtKB-SubCell"/>
</dbReference>
<dbReference type="PROSITE" id="PS01166">
    <property type="entry name" value="RNA_POL_BETA"/>
    <property type="match status" value="1"/>
</dbReference>
<dbReference type="Pfam" id="PF04560">
    <property type="entry name" value="RNA_pol_Rpb2_7"/>
    <property type="match status" value="1"/>
</dbReference>
<evidence type="ECO:0000256" key="7">
    <source>
        <dbReference type="ARBA" id="ARBA00022737"/>
    </source>
</evidence>
<dbReference type="SUPFAM" id="SSF64484">
    <property type="entry name" value="beta and beta-prime subunits of DNA dependent RNA-polymerase"/>
    <property type="match status" value="1"/>
</dbReference>
<dbReference type="EMBL" id="JAAGAX010000017">
    <property type="protein sequence ID" value="KAF2287280.1"/>
    <property type="molecule type" value="Genomic_DNA"/>
</dbReference>
<dbReference type="GO" id="GO:0003899">
    <property type="term" value="F:DNA-directed RNA polymerase activity"/>
    <property type="evidence" value="ECO:0007669"/>
    <property type="project" value="UniProtKB-EC"/>
</dbReference>
<gene>
    <name evidence="13" type="ORF">GH714_039531</name>
</gene>
<evidence type="ECO:0000313" key="14">
    <source>
        <dbReference type="Proteomes" id="UP000467840"/>
    </source>
</evidence>
<dbReference type="InterPro" id="IPR003657">
    <property type="entry name" value="WRKY_dom"/>
</dbReference>
<evidence type="ECO:0000256" key="11">
    <source>
        <dbReference type="ARBA" id="ARBA00023242"/>
    </source>
</evidence>
<dbReference type="PROSITE" id="PS50811">
    <property type="entry name" value="WRKY"/>
    <property type="match status" value="2"/>
</dbReference>
<dbReference type="InterPro" id="IPR007121">
    <property type="entry name" value="RNA_pol_bsu_CS"/>
</dbReference>
<dbReference type="InterPro" id="IPR015712">
    <property type="entry name" value="DNA-dir_RNA_pol_su2"/>
</dbReference>
<keyword evidence="10" id="KW-0804">Transcription</keyword>
<dbReference type="GO" id="GO:0003700">
    <property type="term" value="F:DNA-binding transcription factor activity"/>
    <property type="evidence" value="ECO:0007669"/>
    <property type="project" value="InterPro"/>
</dbReference>
<evidence type="ECO:0000256" key="1">
    <source>
        <dbReference type="ARBA" id="ARBA00004123"/>
    </source>
</evidence>
<dbReference type="PANTHER" id="PTHR20856">
    <property type="entry name" value="DNA-DIRECTED RNA POLYMERASE I SUBUNIT 2"/>
    <property type="match status" value="1"/>
</dbReference>
<evidence type="ECO:0000259" key="12">
    <source>
        <dbReference type="PROSITE" id="PS50811"/>
    </source>
</evidence>
<dbReference type="GO" id="GO:0006351">
    <property type="term" value="P:DNA-templated transcription"/>
    <property type="evidence" value="ECO:0007669"/>
    <property type="project" value="InterPro"/>
</dbReference>
<dbReference type="InterPro" id="IPR037033">
    <property type="entry name" value="DNA-dir_RNAP_su2_hyb_sf"/>
</dbReference>
<dbReference type="Gene3D" id="2.20.25.80">
    <property type="entry name" value="WRKY domain"/>
    <property type="match status" value="2"/>
</dbReference>
<protein>
    <recommendedName>
        <fullName evidence="3">DNA-directed RNA polymerase</fullName>
        <ecNumber evidence="3">2.7.7.6</ecNumber>
    </recommendedName>
</protein>
<evidence type="ECO:0000256" key="8">
    <source>
        <dbReference type="ARBA" id="ARBA00023015"/>
    </source>
</evidence>
<comment type="caution">
    <text evidence="13">The sequence shown here is derived from an EMBL/GenBank/DDBJ whole genome shotgun (WGS) entry which is preliminary data.</text>
</comment>
<keyword evidence="4" id="KW-0240">DNA-directed RNA polymerase</keyword>
<dbReference type="SUPFAM" id="SSF118290">
    <property type="entry name" value="WRKY DNA-binding domain"/>
    <property type="match status" value="2"/>
</dbReference>
<dbReference type="Gene3D" id="2.40.50.150">
    <property type="match status" value="1"/>
</dbReference>
<dbReference type="InterPro" id="IPR007641">
    <property type="entry name" value="RNA_pol_Rpb2_7"/>
</dbReference>
<dbReference type="Pfam" id="PF03106">
    <property type="entry name" value="WRKY"/>
    <property type="match status" value="2"/>
</dbReference>
<sequence length="762" mass="83884">MNRSSLERGMFRSEHIRSYKADVDNKELLDKRRKFDDPVNFGKIQSKFGRVDSLDDDGFPFIGANLQSGDIVIGRCSESGVDHSMKLKHTERGMVQKVVLSSNDEGKNFAVVSLRQVRSPCLGDKFSSMHGQKGVLGFLESQENFPFTIQGIVPDIVINPHAFPSRQTPGQLLEAALGKGIACGGSLRYATPFSTLSVEAITDQLHRAGFSRWGNERVYNGRTGEMVRSLIFMGPTFYQRLIHMAEDKVKFRNTGPVHPLTRQPVADRKRFGGIKFGEMERDCLIAHGASANLHERLFTLSDSSQMHICQKCKNVANVIQRGVPGGRKIRGPYCRVCESVDDIVRVNGQHETPQQDNVVSKKPKEDGAKLELQAECANPSTGISPLAPAATSLPHSAPVIPTSGLIVDQQNADCNTCLSHIVRETPASDGYSWRKYGQKQVKSSSSSRSYYRCAFSNCHAKKKIQRCHHSSRIIDIVYIGHHNHDLSQNKCNVSRASVASSKLAAGSNIVDSIQKVDGADMSICWEDTRQSSVHIAESEQQSSSSSTGDIRIKVEEHNGNELDSKKFGAEHQKNSSCGIANAEVQEKHGAEPRLKKRSAYSAPVLEANKEIKIVVHTTADGGISSDGYRWRKYGQKMVKGNSHIRSYYRCTSGGCSARKHVERATDDATTSTITYEGKHDHDMPIPKKQKGSESLGLISSSATSNGAHCKKTKTLSSQRISAKWSVDREGDLMDEKVLELGGEKALESAQTLLSIGIELRPC</sequence>
<comment type="similarity">
    <text evidence="2">Belongs to the RNA polymerase beta chain family.</text>
</comment>
<dbReference type="Gene3D" id="3.90.1800.10">
    <property type="entry name" value="RNA polymerase alpha subunit dimerisation domain"/>
    <property type="match status" value="1"/>
</dbReference>
<reference evidence="13 14" key="1">
    <citation type="journal article" date="2020" name="Mol. Plant">
        <title>The Chromosome-Based Rubber Tree Genome Provides New Insights into Spurge Genome Evolution and Rubber Biosynthesis.</title>
        <authorList>
            <person name="Liu J."/>
            <person name="Shi C."/>
            <person name="Shi C.C."/>
            <person name="Li W."/>
            <person name="Zhang Q.J."/>
            <person name="Zhang Y."/>
            <person name="Li K."/>
            <person name="Lu H.F."/>
            <person name="Shi C."/>
            <person name="Zhu S.T."/>
            <person name="Xiao Z.Y."/>
            <person name="Nan H."/>
            <person name="Yue Y."/>
            <person name="Zhu X.G."/>
            <person name="Wu Y."/>
            <person name="Hong X.N."/>
            <person name="Fan G.Y."/>
            <person name="Tong Y."/>
            <person name="Zhang D."/>
            <person name="Mao C.L."/>
            <person name="Liu Y.L."/>
            <person name="Hao S.J."/>
            <person name="Liu W.Q."/>
            <person name="Lv M.Q."/>
            <person name="Zhang H.B."/>
            <person name="Liu Y."/>
            <person name="Hu-Tang G.R."/>
            <person name="Wang J.P."/>
            <person name="Wang J.H."/>
            <person name="Sun Y.H."/>
            <person name="Ni S.B."/>
            <person name="Chen W.B."/>
            <person name="Zhang X.C."/>
            <person name="Jiao Y.N."/>
            <person name="Eichler E.E."/>
            <person name="Li G.H."/>
            <person name="Liu X."/>
            <person name="Gao L.Z."/>
        </authorList>
    </citation>
    <scope>NUCLEOTIDE SEQUENCE [LARGE SCALE GENOMIC DNA]</scope>
    <source>
        <strain evidence="14">cv. GT1</strain>
        <tissue evidence="13">Leaf</tissue>
    </source>
</reference>
<dbReference type="InterPro" id="IPR007120">
    <property type="entry name" value="DNA-dir_RNAP_su2_dom"/>
</dbReference>
<keyword evidence="11" id="KW-0539">Nucleus</keyword>
<evidence type="ECO:0000256" key="6">
    <source>
        <dbReference type="ARBA" id="ARBA00022695"/>
    </source>
</evidence>
<dbReference type="GO" id="GO:0000428">
    <property type="term" value="C:DNA-directed RNA polymerase complex"/>
    <property type="evidence" value="ECO:0007669"/>
    <property type="project" value="UniProtKB-KW"/>
</dbReference>
<name>A0A6A6KEC0_HEVBR</name>
<evidence type="ECO:0000256" key="2">
    <source>
        <dbReference type="ARBA" id="ARBA00006835"/>
    </source>
</evidence>
<dbReference type="SMART" id="SM00774">
    <property type="entry name" value="WRKY"/>
    <property type="match status" value="2"/>
</dbReference>
<dbReference type="AlphaFoldDB" id="A0A6A6KEC0"/>
<feature type="domain" description="WRKY" evidence="12">
    <location>
        <begin position="422"/>
        <end position="487"/>
    </location>
</feature>
<keyword evidence="8" id="KW-0805">Transcription regulation</keyword>
<dbReference type="EC" id="2.7.7.6" evidence="3"/>
<evidence type="ECO:0000256" key="9">
    <source>
        <dbReference type="ARBA" id="ARBA00023125"/>
    </source>
</evidence>
<dbReference type="FunFam" id="2.20.25.80:FF:000006">
    <property type="entry name" value="WRKY transcription factor"/>
    <property type="match status" value="1"/>
</dbReference>
<evidence type="ECO:0000256" key="10">
    <source>
        <dbReference type="ARBA" id="ARBA00023163"/>
    </source>
</evidence>
<keyword evidence="9" id="KW-0238">DNA-binding</keyword>
<comment type="subcellular location">
    <subcellularLocation>
        <location evidence="1">Nucleus</location>
    </subcellularLocation>
</comment>
<dbReference type="InterPro" id="IPR014724">
    <property type="entry name" value="RNA_pol_RPB2_OB-fold"/>
</dbReference>